<comment type="caution">
    <text evidence="2">The sequence shown here is derived from an EMBL/GenBank/DDBJ whole genome shotgun (WGS) entry which is preliminary data.</text>
</comment>
<name>A0A7C8VD22_ORBOL</name>
<feature type="transmembrane region" description="Helical" evidence="1">
    <location>
        <begin position="101"/>
        <end position="120"/>
    </location>
</feature>
<accession>A0A7C8VD22</accession>
<keyword evidence="1" id="KW-0812">Transmembrane</keyword>
<organism evidence="2 3">
    <name type="scientific">Orbilia oligospora</name>
    <name type="common">Nematode-trapping fungus</name>
    <name type="synonym">Arthrobotrys oligospora</name>
    <dbReference type="NCBI Taxonomy" id="2813651"/>
    <lineage>
        <taxon>Eukaryota</taxon>
        <taxon>Fungi</taxon>
        <taxon>Dikarya</taxon>
        <taxon>Ascomycota</taxon>
        <taxon>Pezizomycotina</taxon>
        <taxon>Orbiliomycetes</taxon>
        <taxon>Orbiliales</taxon>
        <taxon>Orbiliaceae</taxon>
        <taxon>Orbilia</taxon>
    </lineage>
</organism>
<dbReference type="AlphaFoldDB" id="A0A7C8VD22"/>
<evidence type="ECO:0000313" key="3">
    <source>
        <dbReference type="Proteomes" id="UP000474640"/>
    </source>
</evidence>
<keyword evidence="1" id="KW-0472">Membrane</keyword>
<sequence>MDYCAQLLDYLRRRDHYRRKPTSLTLLSKNHPKDTFSRQPTTFYPFLEISIKTRLNTWILLLIRRVSVKMPIDQITMLVKTSTGGAECTDRVLEMLASKEGVTLAMIIALVMIWTLRMIWRAF</sequence>
<protein>
    <submittedName>
        <fullName evidence="2">Uncharacterized protein</fullName>
    </submittedName>
</protein>
<evidence type="ECO:0000313" key="2">
    <source>
        <dbReference type="EMBL" id="KAF3287443.1"/>
    </source>
</evidence>
<reference evidence="2 3" key="1">
    <citation type="submission" date="2020-01" db="EMBL/GenBank/DDBJ databases">
        <authorList>
            <person name="Palmer J.M."/>
        </authorList>
    </citation>
    <scope>NUCLEOTIDE SEQUENCE [LARGE SCALE GENOMIC DNA]</scope>
    <source>
        <strain evidence="2 3">TWF970</strain>
    </source>
</reference>
<evidence type="ECO:0000256" key="1">
    <source>
        <dbReference type="SAM" id="Phobius"/>
    </source>
</evidence>
<dbReference type="Proteomes" id="UP000474640">
    <property type="component" value="Unassembled WGS sequence"/>
</dbReference>
<keyword evidence="1" id="KW-1133">Transmembrane helix</keyword>
<gene>
    <name evidence="2" type="ORF">TWF970_007168</name>
</gene>
<dbReference type="EMBL" id="JAABOJ010000004">
    <property type="protein sequence ID" value="KAF3287443.1"/>
    <property type="molecule type" value="Genomic_DNA"/>
</dbReference>
<proteinExistence type="predicted"/>